<dbReference type="RefSeq" id="XP_066631768.1">
    <property type="nucleotide sequence ID" value="XM_066777673.1"/>
</dbReference>
<evidence type="ECO:0000256" key="6">
    <source>
        <dbReference type="ARBA" id="ARBA00023004"/>
    </source>
</evidence>
<evidence type="ECO:0008006" key="13">
    <source>
        <dbReference type="Google" id="ProtNLM"/>
    </source>
</evidence>
<sequence>MDNPQTAGVNATGAPSTPTVSNQSTTFYLQLFSTAAILLLAAIYVRREKLYPALPVAFLQEESDYGKAKQDWRTRASEVVAHGLSIFRKPFQAVSPLGPKIILPNSYANEVKSDSRLSFAKWTSKEFLGHLSGFEGFHRILDTPIFAETVRTKLTQALGTMTEGLCDESEQTLLEQLGEPKDWTEVTLKPFVLEYIARLSTRVFLGAELCRNREWLDVFVSYTVEAFLAVQELRKYPAWLRPLVNLYLPGPRKVRATIAKARALIVPEIEQRRAKVAEAASRGQKVKGKDTVAWMDEVAKGRPYDPVVNQLFFSVVALHTTGDLITHAILDLVTHPEVIEDLRDEVRQVLKEDGWKKTSLYKMKLMDSFLKESQRLNPPGLRKLLLLSSPLNLPLNEIKMAMLTQSSRSPVTLNRVAEVPITLSDGTYIPAGAVVSCSMENLHDPSIYPDPETFDARRFLRLREQPGQENSWQFVTTSPEHMGFGHGTHACPGRFFASNEAKIAIAYILLMYDVRLPDGVTERPATVKSSAEFFADPTAKIVFRRREENVPR</sequence>
<keyword evidence="12" id="KW-1185">Reference proteome</keyword>
<dbReference type="Pfam" id="PF00067">
    <property type="entry name" value="p450"/>
    <property type="match status" value="2"/>
</dbReference>
<dbReference type="SUPFAM" id="SSF48264">
    <property type="entry name" value="Cytochrome P450"/>
    <property type="match status" value="2"/>
</dbReference>
<evidence type="ECO:0000256" key="7">
    <source>
        <dbReference type="ARBA" id="ARBA00023033"/>
    </source>
</evidence>
<evidence type="ECO:0000256" key="8">
    <source>
        <dbReference type="RuleBase" id="RU000461"/>
    </source>
</evidence>
<dbReference type="PANTHER" id="PTHR46206:SF2">
    <property type="entry name" value="CYTOCHROME P450 MONOOXYGENASE AUSG-RELATED"/>
    <property type="match status" value="1"/>
</dbReference>
<dbReference type="Proteomes" id="UP001430584">
    <property type="component" value="Unassembled WGS sequence"/>
</dbReference>
<keyword evidence="5 8" id="KW-0560">Oxidoreductase</keyword>
<dbReference type="InterPro" id="IPR001128">
    <property type="entry name" value="Cyt_P450"/>
</dbReference>
<evidence type="ECO:0000256" key="9">
    <source>
        <dbReference type="SAM" id="MobiDB-lite"/>
    </source>
</evidence>
<dbReference type="PANTHER" id="PTHR46206">
    <property type="entry name" value="CYTOCHROME P450"/>
    <property type="match status" value="1"/>
</dbReference>
<evidence type="ECO:0000256" key="1">
    <source>
        <dbReference type="ARBA" id="ARBA00001971"/>
    </source>
</evidence>
<dbReference type="PROSITE" id="PS00086">
    <property type="entry name" value="CYTOCHROME_P450"/>
    <property type="match status" value="1"/>
</dbReference>
<accession>A0ABR3CDY4</accession>
<feature type="transmembrane region" description="Helical" evidence="10">
    <location>
        <begin position="27"/>
        <end position="45"/>
    </location>
</feature>
<comment type="cofactor">
    <cofactor evidence="1">
        <name>heme</name>
        <dbReference type="ChEBI" id="CHEBI:30413"/>
    </cofactor>
</comment>
<evidence type="ECO:0000256" key="5">
    <source>
        <dbReference type="ARBA" id="ARBA00023002"/>
    </source>
</evidence>
<keyword evidence="4 8" id="KW-0479">Metal-binding</keyword>
<dbReference type="GeneID" id="92010327"/>
<evidence type="ECO:0000256" key="2">
    <source>
        <dbReference type="ARBA" id="ARBA00010617"/>
    </source>
</evidence>
<evidence type="ECO:0000256" key="10">
    <source>
        <dbReference type="SAM" id="Phobius"/>
    </source>
</evidence>
<keyword evidence="10" id="KW-0472">Membrane</keyword>
<dbReference type="EMBL" id="JAJVCZ030000006">
    <property type="protein sequence ID" value="KAL0258739.1"/>
    <property type="molecule type" value="Genomic_DNA"/>
</dbReference>
<protein>
    <recommendedName>
        <fullName evidence="13">Cytochrome p450</fullName>
    </recommendedName>
</protein>
<keyword evidence="7 8" id="KW-0503">Monooxygenase</keyword>
<reference evidence="11 12" key="1">
    <citation type="submission" date="2024-02" db="EMBL/GenBank/DDBJ databases">
        <title>De novo assembly and annotation of 12 fungi associated with fruit tree decline syndrome in Ontario, Canada.</title>
        <authorList>
            <person name="Sulman M."/>
            <person name="Ellouze W."/>
            <person name="Ilyukhin E."/>
        </authorList>
    </citation>
    <scope>NUCLEOTIDE SEQUENCE [LARGE SCALE GENOMIC DNA]</scope>
    <source>
        <strain evidence="11 12">FDS-637</strain>
    </source>
</reference>
<evidence type="ECO:0000313" key="12">
    <source>
        <dbReference type="Proteomes" id="UP001430584"/>
    </source>
</evidence>
<dbReference type="Gene3D" id="1.10.630.10">
    <property type="entry name" value="Cytochrome P450"/>
    <property type="match status" value="1"/>
</dbReference>
<keyword evidence="10" id="KW-0812">Transmembrane</keyword>
<evidence type="ECO:0000256" key="3">
    <source>
        <dbReference type="ARBA" id="ARBA00022617"/>
    </source>
</evidence>
<keyword evidence="3 8" id="KW-0349">Heme</keyword>
<comment type="caution">
    <text evidence="11">The sequence shown here is derived from an EMBL/GenBank/DDBJ whole genome shotgun (WGS) entry which is preliminary data.</text>
</comment>
<keyword evidence="6 8" id="KW-0408">Iron</keyword>
<organism evidence="11 12">
    <name type="scientific">Diplodia seriata</name>
    <dbReference type="NCBI Taxonomy" id="420778"/>
    <lineage>
        <taxon>Eukaryota</taxon>
        <taxon>Fungi</taxon>
        <taxon>Dikarya</taxon>
        <taxon>Ascomycota</taxon>
        <taxon>Pezizomycotina</taxon>
        <taxon>Dothideomycetes</taxon>
        <taxon>Dothideomycetes incertae sedis</taxon>
        <taxon>Botryosphaeriales</taxon>
        <taxon>Botryosphaeriaceae</taxon>
        <taxon>Diplodia</taxon>
    </lineage>
</organism>
<dbReference type="InterPro" id="IPR036396">
    <property type="entry name" value="Cyt_P450_sf"/>
</dbReference>
<proteinExistence type="inferred from homology"/>
<dbReference type="PRINTS" id="PR00463">
    <property type="entry name" value="EP450I"/>
</dbReference>
<feature type="region of interest" description="Disordered" evidence="9">
    <location>
        <begin position="1"/>
        <end position="21"/>
    </location>
</feature>
<comment type="similarity">
    <text evidence="2 8">Belongs to the cytochrome P450 family.</text>
</comment>
<dbReference type="InterPro" id="IPR002401">
    <property type="entry name" value="Cyt_P450_E_grp-I"/>
</dbReference>
<keyword evidence="10" id="KW-1133">Transmembrane helix</keyword>
<dbReference type="CDD" id="cd11041">
    <property type="entry name" value="CYP503A1-like"/>
    <property type="match status" value="1"/>
</dbReference>
<evidence type="ECO:0000313" key="11">
    <source>
        <dbReference type="EMBL" id="KAL0258739.1"/>
    </source>
</evidence>
<gene>
    <name evidence="11" type="ORF">SLS55_006242</name>
</gene>
<evidence type="ECO:0000256" key="4">
    <source>
        <dbReference type="ARBA" id="ARBA00022723"/>
    </source>
</evidence>
<name>A0ABR3CDY4_9PEZI</name>
<dbReference type="InterPro" id="IPR017972">
    <property type="entry name" value="Cyt_P450_CS"/>
</dbReference>